<dbReference type="CDD" id="cd02440">
    <property type="entry name" value="AdoMet_MTases"/>
    <property type="match status" value="1"/>
</dbReference>
<dbReference type="Gene3D" id="3.40.50.150">
    <property type="entry name" value="Vaccinia Virus protein VP39"/>
    <property type="match status" value="1"/>
</dbReference>
<dbReference type="InterPro" id="IPR027417">
    <property type="entry name" value="P-loop_NTPase"/>
</dbReference>
<dbReference type="SUPFAM" id="SSF53335">
    <property type="entry name" value="S-adenosyl-L-methionine-dependent methyltransferases"/>
    <property type="match status" value="1"/>
</dbReference>
<dbReference type="GO" id="GO:0032259">
    <property type="term" value="P:methylation"/>
    <property type="evidence" value="ECO:0007669"/>
    <property type="project" value="UniProtKB-KW"/>
</dbReference>
<dbReference type="GO" id="GO:0003677">
    <property type="term" value="F:DNA binding"/>
    <property type="evidence" value="ECO:0007669"/>
    <property type="project" value="InterPro"/>
</dbReference>
<dbReference type="InterPro" id="IPR029063">
    <property type="entry name" value="SAM-dependent_MTases_sf"/>
</dbReference>
<dbReference type="PROSITE" id="PS00092">
    <property type="entry name" value="N6_MTASE"/>
    <property type="match status" value="1"/>
</dbReference>
<dbReference type="SUPFAM" id="SSF52540">
    <property type="entry name" value="P-loop containing nucleoside triphosphate hydrolases"/>
    <property type="match status" value="2"/>
</dbReference>
<dbReference type="GO" id="GO:0008170">
    <property type="term" value="F:N-methyltransferase activity"/>
    <property type="evidence" value="ECO:0007669"/>
    <property type="project" value="InterPro"/>
</dbReference>
<organism evidence="3 4">
    <name type="scientific">Acetatifactor muris</name>
    <dbReference type="NCBI Taxonomy" id="879566"/>
    <lineage>
        <taxon>Bacteria</taxon>
        <taxon>Bacillati</taxon>
        <taxon>Bacillota</taxon>
        <taxon>Clostridia</taxon>
        <taxon>Lachnospirales</taxon>
        <taxon>Lachnospiraceae</taxon>
        <taxon>Acetatifactor</taxon>
    </lineage>
</organism>
<accession>A0A2K4ZNY9</accession>
<name>A0A2K4ZNY9_9FIRM</name>
<dbReference type="PROSITE" id="PS51192">
    <property type="entry name" value="HELICASE_ATP_BIND_1"/>
    <property type="match status" value="1"/>
</dbReference>
<keyword evidence="4" id="KW-1185">Reference proteome</keyword>
<keyword evidence="3" id="KW-0489">Methyltransferase</keyword>
<dbReference type="InterPro" id="IPR003356">
    <property type="entry name" value="DNA_methylase_A-5"/>
</dbReference>
<protein>
    <submittedName>
        <fullName evidence="3">N-6 DNA Methylase</fullName>
    </submittedName>
</protein>
<dbReference type="SMART" id="SM00487">
    <property type="entry name" value="DEXDc"/>
    <property type="match status" value="1"/>
</dbReference>
<evidence type="ECO:0000313" key="3">
    <source>
        <dbReference type="EMBL" id="SOY32191.1"/>
    </source>
</evidence>
<dbReference type="InterPro" id="IPR014001">
    <property type="entry name" value="Helicase_ATP-bd"/>
</dbReference>
<dbReference type="Pfam" id="PF00176">
    <property type="entry name" value="SNF2-rel_dom"/>
    <property type="match status" value="1"/>
</dbReference>
<dbReference type="EMBL" id="OFSM01000041">
    <property type="protein sequence ID" value="SOY32191.1"/>
    <property type="molecule type" value="Genomic_DNA"/>
</dbReference>
<dbReference type="GO" id="GO:0005524">
    <property type="term" value="F:ATP binding"/>
    <property type="evidence" value="ECO:0007669"/>
    <property type="project" value="InterPro"/>
</dbReference>
<dbReference type="Pfam" id="PF02384">
    <property type="entry name" value="N6_Mtase"/>
    <property type="match status" value="1"/>
</dbReference>
<dbReference type="Proteomes" id="UP000236311">
    <property type="component" value="Unassembled WGS sequence"/>
</dbReference>
<feature type="domain" description="Helicase ATP-binding" evidence="2">
    <location>
        <begin position="495"/>
        <end position="657"/>
    </location>
</feature>
<dbReference type="InterPro" id="IPR000330">
    <property type="entry name" value="SNF2_N"/>
</dbReference>
<dbReference type="PRINTS" id="PR00507">
    <property type="entry name" value="N12N6MTFRASE"/>
</dbReference>
<evidence type="ECO:0000259" key="2">
    <source>
        <dbReference type="PROSITE" id="PS51192"/>
    </source>
</evidence>
<dbReference type="GO" id="GO:0009307">
    <property type="term" value="P:DNA restriction-modification system"/>
    <property type="evidence" value="ECO:0007669"/>
    <property type="project" value="UniProtKB-KW"/>
</dbReference>
<dbReference type="AlphaFoldDB" id="A0A2K4ZNY9"/>
<evidence type="ECO:0000313" key="4">
    <source>
        <dbReference type="Proteomes" id="UP000236311"/>
    </source>
</evidence>
<keyword evidence="3" id="KW-0808">Transferase</keyword>
<proteinExistence type="predicted"/>
<sequence>MKYAYQEESIPQDKRKALNEKVLYLIDSGRFRECSISPEDIYNAYTGDGGLHGLNRADYKNYHAYSEAKKEIENGQFFTPPRLCEFITACLKLSEHDLVADLTCGMGSFFNFIPTEANIYGCELDVKAVKVAKFLYPEATVECRDIRTCQPETRFDYVVGNPPFHLKWWTKSGREIPSQMYYCLKAAEVLKPLGILSLIVPQSFLADDFTDKGQIREMESRFSFLGQVLFPDNAFSCLGVSSFPTKLQFWQKKTADQGWKPHPYRTEADYILPKDFDIRKDAEYTYQKILAFAKSALENNQSKILLELARSRHTSNDFRYRTQKLLYHVKAHPLTRPSYAKCCEYLHRFYTQRQPDDMSYEQWCRVQLTENKVLTYLRHALKKQNPVPETDCIRLVKRKGEFAYKGYSAAARRQIKDSKRLPVPVYQAVLENTPESYPGYERLLCRKRAEYEAQNIPYVEMDEDPAIAEWLEDFSLWDSSRMEEIRLNEIQRHDINLTLQKRYALLQWEQGSGKTLAGIATGLYRMQNQNVHSTWVVSSAISIRNNWDVVLANYDLRCVFIKRLADLEHVRPGDFVLLTLNKVSAYKKHLRKHMKLLHQNIQLILDESDEISNPGSARSQAVLSCFRRCRMKLLTTGTSTRNNISEFAPQLELLYNNSINMISWNPYIYHHDKKSEADEEPDCDRNPYFGQPIPAYKKGYSLFAASHLPEKVTVFGMEKRTQDIYNADILSDILGKTVITRTFEEVSCKDIKQIHQVLLQFPPEEKEVYQKAIKEFYAMRDNYFSSTGNSRKDSMMRLVQQIVLLLRIGAAPDTVQEYTGDTPVKVMAAVEMAAEWENEIIAIGVRHVTVLESYEKALREYLPNRPLFVVTGANTSFAKRRALRQTLQDSGNGILLCTQQSLPSSVNFDYVNKVIIPELHYNNSGMSQFYFRFIRYTSTEHKDIYFLTYAGSIESNLMQMVLAKEKLNLFMKGQDVDLDEIYDRFDVDYDLLSLLMRQERDENGKLCIHWGEQKIA</sequence>
<dbReference type="Gene3D" id="3.40.50.300">
    <property type="entry name" value="P-loop containing nucleotide triphosphate hydrolases"/>
    <property type="match status" value="2"/>
</dbReference>
<evidence type="ECO:0000256" key="1">
    <source>
        <dbReference type="ARBA" id="ARBA00022747"/>
    </source>
</evidence>
<gene>
    <name evidence="3" type="ORF">AMURIS_04949</name>
</gene>
<dbReference type="RefSeq" id="WP_103242154.1">
    <property type="nucleotide sequence ID" value="NZ_JANJZD010000046.1"/>
</dbReference>
<dbReference type="OrthoDB" id="9814572at2"/>
<keyword evidence="1" id="KW-0680">Restriction system</keyword>
<reference evidence="3 4" key="1">
    <citation type="submission" date="2018-01" db="EMBL/GenBank/DDBJ databases">
        <authorList>
            <person name="Gaut B.S."/>
            <person name="Morton B.R."/>
            <person name="Clegg M.T."/>
            <person name="Duvall M.R."/>
        </authorList>
    </citation>
    <scope>NUCLEOTIDE SEQUENCE [LARGE SCALE GENOMIC DNA]</scope>
    <source>
        <strain evidence="3">GP69</strain>
    </source>
</reference>
<dbReference type="InterPro" id="IPR002052">
    <property type="entry name" value="DNA_methylase_N6_adenine_CS"/>
</dbReference>